<dbReference type="Pfam" id="PF05685">
    <property type="entry name" value="Uma2"/>
    <property type="match status" value="1"/>
</dbReference>
<keyword evidence="2" id="KW-0540">Nuclease</keyword>
<dbReference type="RefSeq" id="WP_252663078.1">
    <property type="nucleotide sequence ID" value="NZ_CP098611.1"/>
</dbReference>
<reference evidence="2" key="1">
    <citation type="submission" date="2022-06" db="EMBL/GenBank/DDBJ databases">
        <title>Genome sequence of Phormidium yuhuli AB48 isolated from an industrial photobioreactor environment.</title>
        <authorList>
            <person name="Qiu Y."/>
            <person name="Noonan A.J.C."/>
            <person name="Dofher K."/>
            <person name="Koch M."/>
            <person name="Kieft B."/>
            <person name="Lin X."/>
            <person name="Ziels R.M."/>
            <person name="Hallam S.J."/>
        </authorList>
    </citation>
    <scope>NUCLEOTIDE SEQUENCE</scope>
    <source>
        <strain evidence="2">AB48</strain>
    </source>
</reference>
<dbReference type="PANTHER" id="PTHR34107">
    <property type="entry name" value="SLL0198 PROTEIN-RELATED"/>
    <property type="match status" value="1"/>
</dbReference>
<gene>
    <name evidence="2" type="ORF">NEA10_19820</name>
</gene>
<sequence>MKPLQLKLDRVEFTDEQFYQLCCNHDELRFERSPQGDLIIMPPVGGDSGNREAEFIADLVIWNRQTGLGYVFSSSTIFRLPNGASRSPDVAWVQRERYLRLTPEERRKFPPIVPDFLIELRSATDSWEMLRAKMREYQEVGVRLGWLINPQQQQVEIYRLQEAVEVRDLPADVSGEGVLPGFELRIGD</sequence>
<evidence type="ECO:0000313" key="3">
    <source>
        <dbReference type="Proteomes" id="UP001056708"/>
    </source>
</evidence>
<evidence type="ECO:0000313" key="2">
    <source>
        <dbReference type="EMBL" id="USR91044.1"/>
    </source>
</evidence>
<name>A0ABY5AS45_9CYAN</name>
<dbReference type="PANTHER" id="PTHR34107:SF6">
    <property type="entry name" value="SLR0981 PROTEIN"/>
    <property type="match status" value="1"/>
</dbReference>
<keyword evidence="3" id="KW-1185">Reference proteome</keyword>
<organism evidence="2 3">
    <name type="scientific">Phormidium yuhuli AB48</name>
    <dbReference type="NCBI Taxonomy" id="2940671"/>
    <lineage>
        <taxon>Bacteria</taxon>
        <taxon>Bacillati</taxon>
        <taxon>Cyanobacteriota</taxon>
        <taxon>Cyanophyceae</taxon>
        <taxon>Oscillatoriophycideae</taxon>
        <taxon>Oscillatoriales</taxon>
        <taxon>Oscillatoriaceae</taxon>
        <taxon>Phormidium</taxon>
        <taxon>Phormidium yuhuli</taxon>
    </lineage>
</organism>
<proteinExistence type="predicted"/>
<dbReference type="CDD" id="cd06260">
    <property type="entry name" value="DUF820-like"/>
    <property type="match status" value="1"/>
</dbReference>
<dbReference type="Proteomes" id="UP001056708">
    <property type="component" value="Chromosome"/>
</dbReference>
<dbReference type="InterPro" id="IPR012296">
    <property type="entry name" value="Nuclease_put_TT1808"/>
</dbReference>
<dbReference type="InterPro" id="IPR011335">
    <property type="entry name" value="Restrct_endonuc-II-like"/>
</dbReference>
<dbReference type="Gene3D" id="3.90.1570.10">
    <property type="entry name" value="tt1808, chain A"/>
    <property type="match status" value="1"/>
</dbReference>
<keyword evidence="2" id="KW-0378">Hydrolase</keyword>
<dbReference type="InterPro" id="IPR008538">
    <property type="entry name" value="Uma2"/>
</dbReference>
<keyword evidence="2" id="KW-0255">Endonuclease</keyword>
<dbReference type="EMBL" id="CP098611">
    <property type="protein sequence ID" value="USR91044.1"/>
    <property type="molecule type" value="Genomic_DNA"/>
</dbReference>
<accession>A0ABY5AS45</accession>
<dbReference type="SUPFAM" id="SSF52980">
    <property type="entry name" value="Restriction endonuclease-like"/>
    <property type="match status" value="1"/>
</dbReference>
<protein>
    <submittedName>
        <fullName evidence="2">Uma2 family endonuclease</fullName>
    </submittedName>
</protein>
<feature type="domain" description="Putative restriction endonuclease" evidence="1">
    <location>
        <begin position="16"/>
        <end position="186"/>
    </location>
</feature>
<evidence type="ECO:0000259" key="1">
    <source>
        <dbReference type="Pfam" id="PF05685"/>
    </source>
</evidence>
<dbReference type="GO" id="GO:0004519">
    <property type="term" value="F:endonuclease activity"/>
    <property type="evidence" value="ECO:0007669"/>
    <property type="project" value="UniProtKB-KW"/>
</dbReference>